<dbReference type="Pfam" id="PF25656">
    <property type="entry name" value="DUF7945"/>
    <property type="match status" value="1"/>
</dbReference>
<accession>A0A9W6V9R2</accession>
<evidence type="ECO:0000313" key="1">
    <source>
        <dbReference type="EMBL" id="GLW92224.1"/>
    </source>
</evidence>
<dbReference type="InterPro" id="IPR057705">
    <property type="entry name" value="DUF7945"/>
</dbReference>
<dbReference type="RefSeq" id="WP_285610856.1">
    <property type="nucleotide sequence ID" value="NZ_BSSD01000004.1"/>
</dbReference>
<comment type="caution">
    <text evidence="1">The sequence shown here is derived from an EMBL/GenBank/DDBJ whole genome shotgun (WGS) entry which is preliminary data.</text>
</comment>
<proteinExistence type="predicted"/>
<name>A0A9W6V9R2_9PSEU</name>
<evidence type="ECO:0000313" key="2">
    <source>
        <dbReference type="Proteomes" id="UP001165042"/>
    </source>
</evidence>
<protein>
    <submittedName>
        <fullName evidence="1">Uncharacterized protein</fullName>
    </submittedName>
</protein>
<reference evidence="1" key="1">
    <citation type="submission" date="2023-02" db="EMBL/GenBank/DDBJ databases">
        <title>Actinokineospora globicatena NBRC 15670.</title>
        <authorList>
            <person name="Ichikawa N."/>
            <person name="Sato H."/>
            <person name="Tonouchi N."/>
        </authorList>
    </citation>
    <scope>NUCLEOTIDE SEQUENCE</scope>
    <source>
        <strain evidence="1">NBRC 15670</strain>
    </source>
</reference>
<dbReference type="Proteomes" id="UP001165042">
    <property type="component" value="Unassembled WGS sequence"/>
</dbReference>
<dbReference type="EMBL" id="BSSD01000004">
    <property type="protein sequence ID" value="GLW92224.1"/>
    <property type="molecule type" value="Genomic_DNA"/>
</dbReference>
<sequence length="139" mass="15347">MTDHGVKYPYFRLNIVPVVLSLANPPWQREVWLCPDEVESLDHVVHVLFDDFCDADDPQRYLGVCLRTQEEVDLMAKLGAAFSTVSGAIAGGATDEAFLEHEGWAEVVAAAGRLAQAMVRNDQRALAKLDDAGHRWPDG</sequence>
<dbReference type="AlphaFoldDB" id="A0A9W6V9R2"/>
<gene>
    <name evidence="1" type="ORF">Aglo03_30400</name>
</gene>
<dbReference type="NCBIfam" id="NF047838">
    <property type="entry name" value="SCO4402_fam"/>
    <property type="match status" value="1"/>
</dbReference>
<keyword evidence="2" id="KW-1185">Reference proteome</keyword>
<organism evidence="1 2">
    <name type="scientific">Actinokineospora globicatena</name>
    <dbReference type="NCBI Taxonomy" id="103729"/>
    <lineage>
        <taxon>Bacteria</taxon>
        <taxon>Bacillati</taxon>
        <taxon>Actinomycetota</taxon>
        <taxon>Actinomycetes</taxon>
        <taxon>Pseudonocardiales</taxon>
        <taxon>Pseudonocardiaceae</taxon>
        <taxon>Actinokineospora</taxon>
    </lineage>
</organism>